<protein>
    <submittedName>
        <fullName evidence="3">Alpha/beta hydrolase</fullName>
    </submittedName>
</protein>
<sequence>MKPNEQLHDIKILNYWLDLQQQHRVVPLVYLRQLSMDLVDVNVNYTSEIIHSYGANKCTILKAYNWLAGYLLALRLVGQPDTYLLSGWSTGYLPAFRLISRISTCSQIGQPDTYLLSGWSAGHLPALRLVNWISTCFQIGQLDIYLLSSWSAEHLPTLKLISGLVSWIPTCSQVGQPDTYLLSS</sequence>
<reference evidence="1 2" key="2">
    <citation type="submission" date="2018-11" db="EMBL/GenBank/DDBJ databases">
        <authorList>
            <consortium name="Pathogen Informatics"/>
        </authorList>
    </citation>
    <scope>NUCLEOTIDE SEQUENCE [LARGE SCALE GENOMIC DNA]</scope>
</reference>
<reference evidence="3" key="1">
    <citation type="submission" date="2017-02" db="UniProtKB">
        <authorList>
            <consortium name="WormBaseParasite"/>
        </authorList>
    </citation>
    <scope>IDENTIFICATION</scope>
</reference>
<name>A0A0N4TA71_BRUPA</name>
<dbReference type="WBParaSite" id="BPAG_0000510801-mRNA-1">
    <property type="protein sequence ID" value="BPAG_0000510801-mRNA-1"/>
    <property type="gene ID" value="BPAG_0000510801"/>
</dbReference>
<evidence type="ECO:0000313" key="2">
    <source>
        <dbReference type="Proteomes" id="UP000278627"/>
    </source>
</evidence>
<gene>
    <name evidence="1" type="ORF">BPAG_LOCUS5072</name>
</gene>
<dbReference type="AlphaFoldDB" id="A0A0N4TA71"/>
<dbReference type="Proteomes" id="UP000278627">
    <property type="component" value="Unassembled WGS sequence"/>
</dbReference>
<evidence type="ECO:0000313" key="3">
    <source>
        <dbReference type="WBParaSite" id="BPAG_0000510801-mRNA-1"/>
    </source>
</evidence>
<organism evidence="3">
    <name type="scientific">Brugia pahangi</name>
    <name type="common">Filarial nematode worm</name>
    <dbReference type="NCBI Taxonomy" id="6280"/>
    <lineage>
        <taxon>Eukaryota</taxon>
        <taxon>Metazoa</taxon>
        <taxon>Ecdysozoa</taxon>
        <taxon>Nematoda</taxon>
        <taxon>Chromadorea</taxon>
        <taxon>Rhabditida</taxon>
        <taxon>Spirurina</taxon>
        <taxon>Spiruromorpha</taxon>
        <taxon>Filarioidea</taxon>
        <taxon>Onchocercidae</taxon>
        <taxon>Brugia</taxon>
    </lineage>
</organism>
<proteinExistence type="predicted"/>
<evidence type="ECO:0000313" key="1">
    <source>
        <dbReference type="EMBL" id="VDN86258.1"/>
    </source>
</evidence>
<keyword evidence="2" id="KW-1185">Reference proteome</keyword>
<accession>A0A0N4TA71</accession>
<dbReference type="EMBL" id="UZAD01003141">
    <property type="protein sequence ID" value="VDN86258.1"/>
    <property type="molecule type" value="Genomic_DNA"/>
</dbReference>